<proteinExistence type="predicted"/>
<name>A0A377AE37_ECOLX</name>
<dbReference type="Proteomes" id="UP000255543">
    <property type="component" value="Unassembled WGS sequence"/>
</dbReference>
<reference evidence="1 2" key="1">
    <citation type="submission" date="2018-06" db="EMBL/GenBank/DDBJ databases">
        <authorList>
            <consortium name="Pathogen Informatics"/>
            <person name="Doyle S."/>
        </authorList>
    </citation>
    <scope>NUCLEOTIDE SEQUENCE [LARGE SCALE GENOMIC DNA]</scope>
    <source>
        <strain evidence="1 2">NCTC8179</strain>
    </source>
</reference>
<protein>
    <submittedName>
        <fullName evidence="1">Major facilitator superfamily protein</fullName>
    </submittedName>
</protein>
<dbReference type="EMBL" id="UGEB01000001">
    <property type="protein sequence ID" value="STL02283.1"/>
    <property type="molecule type" value="Genomic_DNA"/>
</dbReference>
<accession>A0A377AE37</accession>
<gene>
    <name evidence="1" type="primary">uhpC_1</name>
    <name evidence="1" type="ORF">NCTC8179_05478</name>
</gene>
<evidence type="ECO:0000313" key="2">
    <source>
        <dbReference type="Proteomes" id="UP000255543"/>
    </source>
</evidence>
<evidence type="ECO:0000313" key="1">
    <source>
        <dbReference type="EMBL" id="STL02283.1"/>
    </source>
</evidence>
<organism evidence="1 2">
    <name type="scientific">Escherichia coli</name>
    <dbReference type="NCBI Taxonomy" id="562"/>
    <lineage>
        <taxon>Bacteria</taxon>
        <taxon>Pseudomonadati</taxon>
        <taxon>Pseudomonadota</taxon>
        <taxon>Gammaproteobacteria</taxon>
        <taxon>Enterobacterales</taxon>
        <taxon>Enterobacteriaceae</taxon>
        <taxon>Escherichia</taxon>
    </lineage>
</organism>
<sequence length="69" mass="7920">MLPFLKAPADAPLMTDKYEIDARYRYWRRHILLTIWLGYALFTSRVKVLTPPYQKSLLTACSAVAISAC</sequence>
<dbReference type="AlphaFoldDB" id="A0A377AE37"/>